<name>A0A831EU24_ERWAM</name>
<gene>
    <name evidence="2" type="ORF">BN437_2591</name>
</gene>
<reference evidence="2 3" key="1">
    <citation type="submission" date="2012-11" db="EMBL/GenBank/DDBJ databases">
        <authorList>
            <person name="Linke B."/>
        </authorList>
    </citation>
    <scope>NUCLEOTIDE SEQUENCE [LARGE SCALE GENOMIC DNA]</scope>
    <source>
        <strain evidence="3">CFBP 1232</strain>
    </source>
</reference>
<sequence length="90" mass="10293">MCHLPASSVTFFPVTATLLVAVFLALLPDHWVNPSQQSEKTHFYCYPSDAMFRLKIFSRDAQRCRFPLTRHYRTDSVTLTLAPQIAYQGA</sequence>
<dbReference type="EMBL" id="CAPB01000025">
    <property type="protein sequence ID" value="CCO94502.1"/>
    <property type="molecule type" value="Genomic_DNA"/>
</dbReference>
<accession>A0A831EU24</accession>
<dbReference type="Proteomes" id="UP000013111">
    <property type="component" value="Unassembled WGS sequence"/>
</dbReference>
<keyword evidence="1" id="KW-0472">Membrane</keyword>
<organism evidence="2 3">
    <name type="scientific">Erwinia amylovora NBRC 12687 = CFBP 1232</name>
    <dbReference type="NCBI Taxonomy" id="1219359"/>
    <lineage>
        <taxon>Bacteria</taxon>
        <taxon>Pseudomonadati</taxon>
        <taxon>Pseudomonadota</taxon>
        <taxon>Gammaproteobacteria</taxon>
        <taxon>Enterobacterales</taxon>
        <taxon>Erwiniaceae</taxon>
        <taxon>Erwinia</taxon>
    </lineage>
</organism>
<evidence type="ECO:0000313" key="3">
    <source>
        <dbReference type="Proteomes" id="UP000013111"/>
    </source>
</evidence>
<keyword evidence="1" id="KW-1133">Transmembrane helix</keyword>
<keyword evidence="1" id="KW-0812">Transmembrane</keyword>
<evidence type="ECO:0000256" key="1">
    <source>
        <dbReference type="SAM" id="Phobius"/>
    </source>
</evidence>
<proteinExistence type="predicted"/>
<comment type="caution">
    <text evidence="2">The sequence shown here is derived from an EMBL/GenBank/DDBJ whole genome shotgun (WGS) entry which is preliminary data.</text>
</comment>
<protein>
    <submittedName>
        <fullName evidence="2">Uncharacterized protein</fullName>
    </submittedName>
</protein>
<evidence type="ECO:0000313" key="2">
    <source>
        <dbReference type="EMBL" id="CCO94502.1"/>
    </source>
</evidence>
<feature type="transmembrane region" description="Helical" evidence="1">
    <location>
        <begin position="6"/>
        <end position="27"/>
    </location>
</feature>
<reference evidence="2 3" key="2">
    <citation type="submission" date="2013-04" db="EMBL/GenBank/DDBJ databases">
        <title>Comparative genomics of 12 strains of Erwinia amylovora identifies a pan-genome with a large conserved core and provides insights into host specificity.</title>
        <authorList>
            <person name="Mann R.A."/>
            <person name="Smits T.H.M."/>
            <person name="Buehlmann A."/>
            <person name="Blom J."/>
            <person name="Goesmann A."/>
            <person name="Frey J.E."/>
            <person name="Plummer K.M."/>
            <person name="Beer S.V."/>
            <person name="Luck J."/>
            <person name="Duffy B."/>
            <person name="Rodoni B."/>
        </authorList>
    </citation>
    <scope>NUCLEOTIDE SEQUENCE [LARGE SCALE GENOMIC DNA]</scope>
    <source>
        <strain evidence="3">CFBP 1232</strain>
    </source>
</reference>
<dbReference type="AlphaFoldDB" id="A0A831EU24"/>